<keyword evidence="7" id="KW-0456">Lyase</keyword>
<keyword evidence="4" id="KW-0378">Hydrolase</keyword>
<comment type="similarity">
    <text evidence="2">Belongs to the FPG family.</text>
</comment>
<keyword evidence="13" id="KW-1185">Reference proteome</keyword>
<dbReference type="GO" id="GO:0016829">
    <property type="term" value="F:lyase activity"/>
    <property type="evidence" value="ECO:0007669"/>
    <property type="project" value="UniProtKB-KW"/>
</dbReference>
<dbReference type="Pfam" id="PF01149">
    <property type="entry name" value="Fapy_DNA_glyco"/>
    <property type="match status" value="1"/>
</dbReference>
<dbReference type="FunFam" id="1.10.8.50:FF:000009">
    <property type="entry name" value="Formamidopyrimidine-DNA glycosylase"/>
    <property type="match status" value="1"/>
</dbReference>
<evidence type="ECO:0000256" key="9">
    <source>
        <dbReference type="ARBA" id="ARBA00023295"/>
    </source>
</evidence>
<evidence type="ECO:0000256" key="7">
    <source>
        <dbReference type="ARBA" id="ARBA00023239"/>
    </source>
</evidence>
<evidence type="ECO:0000259" key="11">
    <source>
        <dbReference type="PROSITE" id="PS51068"/>
    </source>
</evidence>
<dbReference type="GO" id="GO:0003906">
    <property type="term" value="F:DNA-(apurinic or apyrimidinic site) endonuclease activity"/>
    <property type="evidence" value="ECO:0007669"/>
    <property type="project" value="InterPro"/>
</dbReference>
<accession>A0A2T3B614</accession>
<keyword evidence="3" id="KW-0227">DNA damage</keyword>
<feature type="region of interest" description="Disordered" evidence="10">
    <location>
        <begin position="308"/>
        <end position="406"/>
    </location>
</feature>
<evidence type="ECO:0000256" key="2">
    <source>
        <dbReference type="ARBA" id="ARBA00009409"/>
    </source>
</evidence>
<evidence type="ECO:0000256" key="6">
    <source>
        <dbReference type="ARBA" id="ARBA00023204"/>
    </source>
</evidence>
<reference evidence="12 13" key="1">
    <citation type="journal article" date="2018" name="New Phytol.">
        <title>Comparative genomics and transcriptomics depict ericoid mycorrhizal fungi as versatile saprotrophs and plant mutualists.</title>
        <authorList>
            <person name="Martino E."/>
            <person name="Morin E."/>
            <person name="Grelet G.A."/>
            <person name="Kuo A."/>
            <person name="Kohler A."/>
            <person name="Daghino S."/>
            <person name="Barry K.W."/>
            <person name="Cichocki N."/>
            <person name="Clum A."/>
            <person name="Dockter R.B."/>
            <person name="Hainaut M."/>
            <person name="Kuo R.C."/>
            <person name="LaButti K."/>
            <person name="Lindahl B.D."/>
            <person name="Lindquist E.A."/>
            <person name="Lipzen A."/>
            <person name="Khouja H.R."/>
            <person name="Magnuson J."/>
            <person name="Murat C."/>
            <person name="Ohm R.A."/>
            <person name="Singer S.W."/>
            <person name="Spatafora J.W."/>
            <person name="Wang M."/>
            <person name="Veneault-Fourrey C."/>
            <person name="Henrissat B."/>
            <person name="Grigoriev I.V."/>
            <person name="Martin F.M."/>
            <person name="Perotto S."/>
        </authorList>
    </citation>
    <scope>NUCLEOTIDE SEQUENCE [LARGE SCALE GENOMIC DNA]</scope>
    <source>
        <strain evidence="12 13">ATCC 22711</strain>
    </source>
</reference>
<evidence type="ECO:0000256" key="10">
    <source>
        <dbReference type="SAM" id="MobiDB-lite"/>
    </source>
</evidence>
<dbReference type="SUPFAM" id="SSF81624">
    <property type="entry name" value="N-terminal domain of MutM-like DNA repair proteins"/>
    <property type="match status" value="1"/>
</dbReference>
<dbReference type="GO" id="GO:0003684">
    <property type="term" value="F:damaged DNA binding"/>
    <property type="evidence" value="ECO:0007669"/>
    <property type="project" value="InterPro"/>
</dbReference>
<dbReference type="InterPro" id="IPR010979">
    <property type="entry name" value="Ribosomal_uS13-like_H2TH"/>
</dbReference>
<evidence type="ECO:0000256" key="3">
    <source>
        <dbReference type="ARBA" id="ARBA00022763"/>
    </source>
</evidence>
<protein>
    <recommendedName>
        <fullName evidence="11">Formamidopyrimidine-DNA glycosylase catalytic domain-containing protein</fullName>
    </recommendedName>
</protein>
<keyword evidence="6" id="KW-0234">DNA repair</keyword>
<keyword evidence="9" id="KW-0326">Glycosidase</keyword>
<dbReference type="GO" id="GO:0006284">
    <property type="term" value="P:base-excision repair"/>
    <property type="evidence" value="ECO:0007669"/>
    <property type="project" value="InterPro"/>
</dbReference>
<dbReference type="GO" id="GO:0008534">
    <property type="term" value="F:oxidized purine nucleobase lesion DNA N-glycosylase activity"/>
    <property type="evidence" value="ECO:0007669"/>
    <property type="project" value="UniProtKB-EC"/>
</dbReference>
<dbReference type="EMBL" id="KZ679009">
    <property type="protein sequence ID" value="PSS22205.1"/>
    <property type="molecule type" value="Genomic_DNA"/>
</dbReference>
<dbReference type="InterPro" id="IPR035937">
    <property type="entry name" value="FPG_N"/>
</dbReference>
<dbReference type="GO" id="GO:0008270">
    <property type="term" value="F:zinc ion binding"/>
    <property type="evidence" value="ECO:0007669"/>
    <property type="project" value="InterPro"/>
</dbReference>
<dbReference type="PROSITE" id="PS51068">
    <property type="entry name" value="FPG_CAT"/>
    <property type="match status" value="1"/>
</dbReference>
<proteinExistence type="inferred from homology"/>
<evidence type="ECO:0000256" key="8">
    <source>
        <dbReference type="ARBA" id="ARBA00023268"/>
    </source>
</evidence>
<feature type="domain" description="Formamidopyrimidine-DNA glycosylase catalytic" evidence="11">
    <location>
        <begin position="2"/>
        <end position="149"/>
    </location>
</feature>
<dbReference type="InterPro" id="IPR015886">
    <property type="entry name" value="H2TH_FPG"/>
</dbReference>
<evidence type="ECO:0000256" key="4">
    <source>
        <dbReference type="ARBA" id="ARBA00022801"/>
    </source>
</evidence>
<evidence type="ECO:0000313" key="13">
    <source>
        <dbReference type="Proteomes" id="UP000241818"/>
    </source>
</evidence>
<gene>
    <name evidence="12" type="ORF">M430DRAFT_57557</name>
</gene>
<dbReference type="STRING" id="857342.A0A2T3B614"/>
<dbReference type="Pfam" id="PF06831">
    <property type="entry name" value="H2TH"/>
    <property type="match status" value="1"/>
</dbReference>
<dbReference type="SUPFAM" id="SSF46946">
    <property type="entry name" value="S13-like H2TH domain"/>
    <property type="match status" value="1"/>
</dbReference>
<dbReference type="PANTHER" id="PTHR22993">
    <property type="entry name" value="FORMAMIDOPYRIMIDINE-DNA GLYCOSYLASE"/>
    <property type="match status" value="1"/>
</dbReference>
<organism evidence="12 13">
    <name type="scientific">Amorphotheca resinae ATCC 22711</name>
    <dbReference type="NCBI Taxonomy" id="857342"/>
    <lineage>
        <taxon>Eukaryota</taxon>
        <taxon>Fungi</taxon>
        <taxon>Dikarya</taxon>
        <taxon>Ascomycota</taxon>
        <taxon>Pezizomycotina</taxon>
        <taxon>Leotiomycetes</taxon>
        <taxon>Helotiales</taxon>
        <taxon>Amorphothecaceae</taxon>
        <taxon>Amorphotheca</taxon>
    </lineage>
</organism>
<sequence>MPELAEVARVVHYLRKSLVGKTLKVVKAQDDSNVFGKAGTSAAEFEKALTGKKVVDADQQGKYFWYGTLWIYWRGFLTRSRLIMDSPPHPVMHFGMTGWLYIRGEPSVHYRPKEPEEEVIWPPKYWKFILETEGEPKVEAAFTDARRFGRVRLVDCAAGDIRNTTPLKENGPDPVIDKHILTDEWVEKKLRSKHVPVKALLLDQANISGIGNWVGDEILYHAKVHPEQYSDTLSSDQMKQLRTSILHICQTAVDLLGDASKFPDEWLFNHRWGKGKKDAPTRLPNGAKITHVTVGGRTSCVVPSVQKKTGAVAGDVKEESSDEEADGAGKGDSKERKGKKGRGGAAEKRKTAAAAEEVVKGEAKANGAKRRKADASPTKDVAKDGKESAASMGRRRSGRTPKTKDR</sequence>
<dbReference type="InParanoid" id="A0A2T3B614"/>
<feature type="compositionally biased region" description="Basic residues" evidence="10">
    <location>
        <begin position="393"/>
        <end position="406"/>
    </location>
</feature>
<dbReference type="CDD" id="cd08972">
    <property type="entry name" value="PF_Nei_N"/>
    <property type="match status" value="1"/>
</dbReference>
<dbReference type="Gene3D" id="3.20.190.10">
    <property type="entry name" value="MutM-like, N-terminal"/>
    <property type="match status" value="1"/>
</dbReference>
<name>A0A2T3B614_AMORE</name>
<dbReference type="PANTHER" id="PTHR22993:SF9">
    <property type="entry name" value="FORMAMIDOPYRIMIDINE-DNA GLYCOSYLASE"/>
    <property type="match status" value="1"/>
</dbReference>
<dbReference type="GeneID" id="36576757"/>
<dbReference type="InterPro" id="IPR012319">
    <property type="entry name" value="FPG_cat"/>
</dbReference>
<dbReference type="RefSeq" id="XP_024722360.1">
    <property type="nucleotide sequence ID" value="XM_024868676.1"/>
</dbReference>
<dbReference type="Gene3D" id="1.10.8.50">
    <property type="match status" value="1"/>
</dbReference>
<keyword evidence="8" id="KW-0511">Multifunctional enzyme</keyword>
<dbReference type="AlphaFoldDB" id="A0A2T3B614"/>
<dbReference type="GO" id="GO:0005634">
    <property type="term" value="C:nucleus"/>
    <property type="evidence" value="ECO:0007669"/>
    <property type="project" value="TreeGrafter"/>
</dbReference>
<dbReference type="Proteomes" id="UP000241818">
    <property type="component" value="Unassembled WGS sequence"/>
</dbReference>
<dbReference type="SMART" id="SM01232">
    <property type="entry name" value="H2TH"/>
    <property type="match status" value="1"/>
</dbReference>
<dbReference type="OrthoDB" id="444592at2759"/>
<evidence type="ECO:0000256" key="1">
    <source>
        <dbReference type="ARBA" id="ARBA00001668"/>
    </source>
</evidence>
<comment type="catalytic activity">
    <reaction evidence="1">
        <text>Hydrolysis of DNA containing ring-opened 7-methylguanine residues, releasing 2,6-diamino-4-hydroxy-5-(N-methyl)formamidopyrimidine.</text>
        <dbReference type="EC" id="3.2.2.23"/>
    </reaction>
</comment>
<keyword evidence="5" id="KW-0238">DNA-binding</keyword>
<evidence type="ECO:0000256" key="5">
    <source>
        <dbReference type="ARBA" id="ARBA00023125"/>
    </source>
</evidence>
<evidence type="ECO:0000313" key="12">
    <source>
        <dbReference type="EMBL" id="PSS22205.1"/>
    </source>
</evidence>
<dbReference type="SMART" id="SM00898">
    <property type="entry name" value="Fapy_DNA_glyco"/>
    <property type="match status" value="1"/>
</dbReference>